<evidence type="ECO:0000313" key="4">
    <source>
        <dbReference type="Proteomes" id="UP001215598"/>
    </source>
</evidence>
<comment type="caution">
    <text evidence="3">The sequence shown here is derived from an EMBL/GenBank/DDBJ whole genome shotgun (WGS) entry which is preliminary data.</text>
</comment>
<keyword evidence="4" id="KW-1185">Reference proteome</keyword>
<dbReference type="EMBL" id="JARKIB010000016">
    <property type="protein sequence ID" value="KAJ7770645.1"/>
    <property type="molecule type" value="Genomic_DNA"/>
</dbReference>
<accession>A0AAD7JS12</accession>
<feature type="compositionally biased region" description="Low complexity" evidence="1">
    <location>
        <begin position="1"/>
        <end position="18"/>
    </location>
</feature>
<dbReference type="Gene3D" id="1.10.510.10">
    <property type="entry name" value="Transferase(Phosphotransferase) domain 1"/>
    <property type="match status" value="1"/>
</dbReference>
<evidence type="ECO:0000259" key="2">
    <source>
        <dbReference type="Pfam" id="PF17667"/>
    </source>
</evidence>
<proteinExistence type="predicted"/>
<feature type="region of interest" description="Disordered" evidence="1">
    <location>
        <begin position="1"/>
        <end position="81"/>
    </location>
</feature>
<sequence length="794" mass="88264">MSHSNSSTSSSSLSSVPSLDNGDLPPTSGPPRVDGASALLKRPATPPRKEPTAASINATPRTRKPGPTGNNLANTSEARKQDAAPTQYVWEAMLEENFAGIVPLEEFLAKYLPPPTAELPTTVADIVSRSAKALQAAKKAASEAENEDDDAPTIILYLKKIVAKFSKETKPCIADTRRVVFKSLDADDHYTKPDITVGRPGSTASPHAWPEAGTILELKHKVDIFNKDEQINDSEDSRRALTQLAKSARSLLMASNACYVFVVSVFRHGMARIFRFDHSGFRATPAFDWKTETKIFPIFFFRLYNPNGNVGRMAGDDDTISIPTATDKREMYEAMRKHDFYNEAFETQEDVTKHSLWITAVRFKDVNGKRVSEIVRCFTIGSSLSYSDGLFSRATHVYRVILEDDVHLEEPPIYALKDVWRQACRRPEVDFYDTIAKHCSENVDPVDVDGMAKCHGSIDLSVSTGAPGATWDCTRHRTCSARKGASFDRCHTRSLLTPVGKPIKSFPSTKAMVQALYRAVLHHKIAFEAGVLHRDISDGNVLFEEGPAEQDPKGFLVDWDYSEFTPEGLKNFDAWFPERKDKQDQYKDVDKSLKDMTGTLPFMAIEILESDTTHGPHHDLESVYWLFTWMILRHTKHNHPKEANACSLLFDNTSLAKGGWLNRDSPIDDKESPLWKLAEALRDLVWAQNVPKRRNPVLLTYTNFLAAFNQQLDAAGWLPNDGALPFTLPSADPRKNEAANSLYKASFRKTATRASASGSKRPREGDDGEDDSTAAPASGSKDGPPDARKAKKQK</sequence>
<reference evidence="3" key="1">
    <citation type="submission" date="2023-03" db="EMBL/GenBank/DDBJ databases">
        <title>Massive genome expansion in bonnet fungi (Mycena s.s.) driven by repeated elements and novel gene families across ecological guilds.</title>
        <authorList>
            <consortium name="Lawrence Berkeley National Laboratory"/>
            <person name="Harder C.B."/>
            <person name="Miyauchi S."/>
            <person name="Viragh M."/>
            <person name="Kuo A."/>
            <person name="Thoen E."/>
            <person name="Andreopoulos B."/>
            <person name="Lu D."/>
            <person name="Skrede I."/>
            <person name="Drula E."/>
            <person name="Henrissat B."/>
            <person name="Morin E."/>
            <person name="Kohler A."/>
            <person name="Barry K."/>
            <person name="LaButti K."/>
            <person name="Morin E."/>
            <person name="Salamov A."/>
            <person name="Lipzen A."/>
            <person name="Mereny Z."/>
            <person name="Hegedus B."/>
            <person name="Baldrian P."/>
            <person name="Stursova M."/>
            <person name="Weitz H."/>
            <person name="Taylor A."/>
            <person name="Grigoriev I.V."/>
            <person name="Nagy L.G."/>
            <person name="Martin F."/>
            <person name="Kauserud H."/>
        </authorList>
    </citation>
    <scope>NUCLEOTIDE SEQUENCE</scope>
    <source>
        <strain evidence="3">CBHHK182m</strain>
    </source>
</reference>
<protein>
    <recommendedName>
        <fullName evidence="2">Fungal-type protein kinase domain-containing protein</fullName>
    </recommendedName>
</protein>
<dbReference type="SUPFAM" id="SSF56112">
    <property type="entry name" value="Protein kinase-like (PK-like)"/>
    <property type="match status" value="1"/>
</dbReference>
<dbReference type="InterPro" id="IPR040976">
    <property type="entry name" value="Pkinase_fungal"/>
</dbReference>
<evidence type="ECO:0000256" key="1">
    <source>
        <dbReference type="SAM" id="MobiDB-lite"/>
    </source>
</evidence>
<gene>
    <name evidence="3" type="ORF">B0H16DRAFT_218663</name>
</gene>
<feature type="region of interest" description="Disordered" evidence="1">
    <location>
        <begin position="750"/>
        <end position="794"/>
    </location>
</feature>
<feature type="non-terminal residue" evidence="3">
    <location>
        <position position="794"/>
    </location>
</feature>
<dbReference type="InterPro" id="IPR011009">
    <property type="entry name" value="Kinase-like_dom_sf"/>
</dbReference>
<dbReference type="PANTHER" id="PTHR38248:SF2">
    <property type="entry name" value="FUNK1 11"/>
    <property type="match status" value="1"/>
</dbReference>
<dbReference type="PANTHER" id="PTHR38248">
    <property type="entry name" value="FUNK1 6"/>
    <property type="match status" value="1"/>
</dbReference>
<dbReference type="AlphaFoldDB" id="A0AAD7JS12"/>
<dbReference type="Proteomes" id="UP001215598">
    <property type="component" value="Unassembled WGS sequence"/>
</dbReference>
<name>A0AAD7JS12_9AGAR</name>
<organism evidence="3 4">
    <name type="scientific">Mycena metata</name>
    <dbReference type="NCBI Taxonomy" id="1033252"/>
    <lineage>
        <taxon>Eukaryota</taxon>
        <taxon>Fungi</taxon>
        <taxon>Dikarya</taxon>
        <taxon>Basidiomycota</taxon>
        <taxon>Agaricomycotina</taxon>
        <taxon>Agaricomycetes</taxon>
        <taxon>Agaricomycetidae</taxon>
        <taxon>Agaricales</taxon>
        <taxon>Marasmiineae</taxon>
        <taxon>Mycenaceae</taxon>
        <taxon>Mycena</taxon>
    </lineage>
</organism>
<feature type="domain" description="Fungal-type protein kinase" evidence="2">
    <location>
        <begin position="230"/>
        <end position="630"/>
    </location>
</feature>
<dbReference type="Pfam" id="PF17667">
    <property type="entry name" value="Pkinase_fungal"/>
    <property type="match status" value="1"/>
</dbReference>
<evidence type="ECO:0000313" key="3">
    <source>
        <dbReference type="EMBL" id="KAJ7770645.1"/>
    </source>
</evidence>